<dbReference type="Proteomes" id="UP001621713">
    <property type="component" value="Unassembled WGS sequence"/>
</dbReference>
<name>A0ABW8PJ58_9FLAO</name>
<dbReference type="EMBL" id="JAZHOJ010000031">
    <property type="protein sequence ID" value="MFK7004614.1"/>
    <property type="molecule type" value="Genomic_DNA"/>
</dbReference>
<dbReference type="RefSeq" id="WP_405345621.1">
    <property type="nucleotide sequence ID" value="NZ_JAZHOJ010000031.1"/>
</dbReference>
<evidence type="ECO:0000313" key="1">
    <source>
        <dbReference type="EMBL" id="MFK7004614.1"/>
    </source>
</evidence>
<comment type="caution">
    <text evidence="1">The sequence shown here is derived from an EMBL/GenBank/DDBJ whole genome shotgun (WGS) entry which is preliminary data.</text>
</comment>
<protein>
    <submittedName>
        <fullName evidence="1">Uncharacterized protein</fullName>
    </submittedName>
</protein>
<reference evidence="1 2" key="1">
    <citation type="submission" date="2024-02" db="EMBL/GenBank/DDBJ databases">
        <title>Comparative Genomic Analysis of Flavobacterium Species Causing Columnaris Disease of Freshwater Fish in Thailand: Insights into Virulence and Resistance Mechanisms.</title>
        <authorList>
            <person name="Nguyen D."/>
            <person name="Chokmangmeepisarn P."/>
            <person name="Khianchaikhan K."/>
            <person name="Morishita M."/>
            <person name="Bunnoy A."/>
            <person name="Rodkhum C."/>
        </authorList>
    </citation>
    <scope>NUCLEOTIDE SEQUENCE [LARGE SCALE GENOMIC DNA]</scope>
    <source>
        <strain evidence="1 2">PCBSB2203</strain>
    </source>
</reference>
<gene>
    <name evidence="1" type="ORF">V3467_12235</name>
</gene>
<sequence>MKKVFTSAPLPFMGQKRKFLKQFKPALNEFTADAIYNDNDNEIKKQWFK</sequence>
<keyword evidence="2" id="KW-1185">Reference proteome</keyword>
<accession>A0ABW8PJ58</accession>
<evidence type="ECO:0000313" key="2">
    <source>
        <dbReference type="Proteomes" id="UP001621713"/>
    </source>
</evidence>
<proteinExistence type="predicted"/>
<organism evidence="1 2">
    <name type="scientific">Flavobacterium covae</name>
    <dbReference type="NCBI Taxonomy" id="2906076"/>
    <lineage>
        <taxon>Bacteria</taxon>
        <taxon>Pseudomonadati</taxon>
        <taxon>Bacteroidota</taxon>
        <taxon>Flavobacteriia</taxon>
        <taxon>Flavobacteriales</taxon>
        <taxon>Flavobacteriaceae</taxon>
        <taxon>Flavobacterium</taxon>
    </lineage>
</organism>